<accession>A0A330GBR5</accession>
<evidence type="ECO:0000259" key="4">
    <source>
        <dbReference type="Pfam" id="PF14331"/>
    </source>
</evidence>
<feature type="transmembrane region" description="Helical" evidence="1">
    <location>
        <begin position="472"/>
        <end position="493"/>
    </location>
</feature>
<dbReference type="InterPro" id="IPR017731">
    <property type="entry name" value="TssM1-like"/>
</dbReference>
<comment type="caution">
    <text evidence="6">The sequence shown here is derived from an EMBL/GenBank/DDBJ whole genome shotgun (WGS) entry which is preliminary data.</text>
</comment>
<dbReference type="NCBIfam" id="TIGR03348">
    <property type="entry name" value="VI_IcmF"/>
    <property type="match status" value="1"/>
</dbReference>
<keyword evidence="1" id="KW-0472">Membrane</keyword>
<feature type="domain" description="IcmF-related" evidence="3">
    <location>
        <begin position="528"/>
        <end position="841"/>
    </location>
</feature>
<name>A0A330GBR5_ENTCL</name>
<dbReference type="InterPro" id="IPR027417">
    <property type="entry name" value="P-loop_NTPase"/>
</dbReference>
<gene>
    <name evidence="6" type="primary">icmF</name>
    <name evidence="6" type="ORF">DP202_07655</name>
</gene>
<evidence type="ECO:0000313" key="6">
    <source>
        <dbReference type="EMBL" id="RAZ68948.1"/>
    </source>
</evidence>
<feature type="domain" description="Type VI secretion system component TssM1 N-terminal" evidence="4">
    <location>
        <begin position="221"/>
        <end position="477"/>
    </location>
</feature>
<evidence type="ECO:0000259" key="5">
    <source>
        <dbReference type="Pfam" id="PF21070"/>
    </source>
</evidence>
<dbReference type="InterPro" id="IPR053156">
    <property type="entry name" value="T6SS_TssM-like"/>
</dbReference>
<dbReference type="InterPro" id="IPR048677">
    <property type="entry name" value="TssM1_hel"/>
</dbReference>
<evidence type="ECO:0000256" key="1">
    <source>
        <dbReference type="SAM" id="Phobius"/>
    </source>
</evidence>
<evidence type="ECO:0000259" key="2">
    <source>
        <dbReference type="Pfam" id="PF06744"/>
    </source>
</evidence>
<protein>
    <submittedName>
        <fullName evidence="6">Type VI secretion system membrane subunit TssM</fullName>
    </submittedName>
</protein>
<proteinExistence type="predicted"/>
<dbReference type="Pfam" id="PF06744">
    <property type="entry name" value="IcmF_C"/>
    <property type="match status" value="1"/>
</dbReference>
<feature type="domain" description="Type VI secretion system IcmF C-terminal" evidence="2">
    <location>
        <begin position="1093"/>
        <end position="1197"/>
    </location>
</feature>
<dbReference type="Proteomes" id="UP000251576">
    <property type="component" value="Unassembled WGS sequence"/>
</dbReference>
<dbReference type="Pfam" id="PF06761">
    <property type="entry name" value="IcmF-related"/>
    <property type="match status" value="1"/>
</dbReference>
<dbReference type="EMBL" id="QMDH01000010">
    <property type="protein sequence ID" value="RAZ68948.1"/>
    <property type="molecule type" value="Genomic_DNA"/>
</dbReference>
<sequence>MYFINKIARWLSPLRAMKAFAGKLLQLKPLLPRFSLSLTVLWVIWAMGLLAIWLWGPLWTWGEIKPLGSTGNRLVATLLLLLMGLSTVSWYLYKQVQHALPGQQAAENLPYQASIDHQARFLDEWLQHYSQRSHLKNAMYSRPWYIMMGESVSGKSTLIRKSDQVIPLNFQSELKREMYDGKALKSLGLFLTQPAVLIDPPGEFFQQDEHDKDKVHHRGGRLLQHLLDWLITHRPRQPLNGVVLTINIQELMAMTAENRRMWAQRWQTHILTLSDRFACRVPVSIVINKMDVLNGFEAIYPALSQHMRNKTLGVSFSLEAEYGDSWRKELKAFWEEWQQNLNQLMPEQMIGGTTIDLRSALFCFIGQLSALQTVTEETINDLLRHYNRDPGRQMLIRGLYFTSAIQQNRRSDFFQDAIAERYGLRKTTQGVWQPKDNQSGYFLHDLFSNTLFSEPNLAGENAEFTRLRRHRLTLATVIAGGVALSLLSGWYYYYLKNYRAGELALKKVETFQKIGSPDASKPLGADWLPHMDIIRDATLSYGDYHEKNSLFSDMGLYQGDRIGQLVEKTYLRFLTLRFLPQLMADLQTQLEAAPDNSDEKLALLRIMRMLEDKSGRSIPLVEEYMRGRWQKAFTGQREVQERLMQHLDYALQHTDWAGERRKGDRDAIKAWEPFVGNVLSAQRELSKLPLYQRVYQNLGIKAREQLPPDLDLRTEIGAQFDTVFVADEEALLKIPQFWTRYGLAHYLTKQMDRLVDITGLDAWVLKLTEHTDYSDADKREIQRQITDRYVGDYVSRWRNALTNLSIRPFADISEATDALDAVLNNGQPVWRALLLLRDNTQTQLQAAIVEPDVPVAGASKKEQKVAQVLNIAQKNTLEQMGNQPEYVLLNRIGRSFTEQKALVEHSEDQNGQLRQAYNALTAMNAELHRISNAPEPGKAALLLAQMRFQQNSADSFFSAKQMSRNLSEPLGRWVGQLADNSWEAVMGLALQSLEKEWSGKVVTPFLSQLADKYPFNRRATKDAALSDMERFFAPDGVIDSFYKDNLKVFVEGRASAVDGKSVIRPEIVRSLQQADKIRSVFFSKQNGFGIQYAISPIELSANKRRAVLNLDGQLIDYTQGSPSTAHLVWPNAMRSGNESKITLVPNAVGASPRSIGYSGPWATFHILDKGELTSIQDGSFDIRFTVDGGAVSYRVYMDASDNPFSGDIFSQFTLMDQLY</sequence>
<feature type="transmembrane region" description="Helical" evidence="1">
    <location>
        <begin position="75"/>
        <end position="93"/>
    </location>
</feature>
<dbReference type="PANTHER" id="PTHR36153">
    <property type="entry name" value="INNER MEMBRANE PROTEIN-RELATED"/>
    <property type="match status" value="1"/>
</dbReference>
<dbReference type="SUPFAM" id="SSF52540">
    <property type="entry name" value="P-loop containing nucleoside triphosphate hydrolases"/>
    <property type="match status" value="1"/>
</dbReference>
<keyword evidence="1" id="KW-1133">Transmembrane helix</keyword>
<dbReference type="PANTHER" id="PTHR36153:SF5">
    <property type="entry name" value="EXPORTED PROTEIN"/>
    <property type="match status" value="1"/>
</dbReference>
<reference evidence="6 7" key="1">
    <citation type="submission" date="2018-06" db="EMBL/GenBank/DDBJ databases">
        <title>ACT-28, a chromosomally-encoded AmpC with carbapenemase activity from Enterobacter kobei.</title>
        <authorList>
            <person name="Jousset A.B."/>
            <person name="Oueslati S."/>
            <person name="Bernabeu S."/>
            <person name="Takissian J."/>
            <person name="Creton E."/>
            <person name="Vogel A."/>
            <person name="Cotellon G."/>
            <person name="Bonnin R.A."/>
            <person name="Dortet L."/>
            <person name="Naas T."/>
        </authorList>
    </citation>
    <scope>NUCLEOTIDE SEQUENCE [LARGE SCALE GENOMIC DNA]</scope>
    <source>
        <strain evidence="6 7">99B3</strain>
    </source>
</reference>
<dbReference type="Pfam" id="PF14331">
    <property type="entry name" value="IcmF-related_N"/>
    <property type="match status" value="1"/>
</dbReference>
<organism evidence="6 7">
    <name type="scientific">Enterobacter cloacae</name>
    <dbReference type="NCBI Taxonomy" id="550"/>
    <lineage>
        <taxon>Bacteria</taxon>
        <taxon>Pseudomonadati</taxon>
        <taxon>Pseudomonadota</taxon>
        <taxon>Gammaproteobacteria</taxon>
        <taxon>Enterobacterales</taxon>
        <taxon>Enterobacteriaceae</taxon>
        <taxon>Enterobacter</taxon>
        <taxon>Enterobacter cloacae complex</taxon>
    </lineage>
</organism>
<dbReference type="InterPro" id="IPR010623">
    <property type="entry name" value="IcmF_C"/>
</dbReference>
<dbReference type="InterPro" id="IPR009612">
    <property type="entry name" value="IcmF-rel"/>
</dbReference>
<dbReference type="Pfam" id="PF21070">
    <property type="entry name" value="IcmF_helical"/>
    <property type="match status" value="1"/>
</dbReference>
<dbReference type="RefSeq" id="WP_112780479.1">
    <property type="nucleotide sequence ID" value="NZ_CABMNQ010000010.1"/>
</dbReference>
<keyword evidence="1" id="KW-0812">Transmembrane</keyword>
<evidence type="ECO:0000313" key="7">
    <source>
        <dbReference type="Proteomes" id="UP000251576"/>
    </source>
</evidence>
<feature type="domain" description="Type VI secretion system component TssM1 helical" evidence="5">
    <location>
        <begin position="990"/>
        <end position="1051"/>
    </location>
</feature>
<feature type="transmembrane region" description="Helical" evidence="1">
    <location>
        <begin position="34"/>
        <end position="55"/>
    </location>
</feature>
<evidence type="ECO:0000259" key="3">
    <source>
        <dbReference type="Pfam" id="PF06761"/>
    </source>
</evidence>
<dbReference type="InterPro" id="IPR025743">
    <property type="entry name" value="TssM1_N"/>
</dbReference>
<dbReference type="AlphaFoldDB" id="A0A330GBR5"/>